<evidence type="ECO:0000313" key="2">
    <source>
        <dbReference type="Proteomes" id="UP000600918"/>
    </source>
</evidence>
<reference evidence="1" key="1">
    <citation type="journal article" date="2020" name="G3 (Bethesda)">
        <title>High-Quality Assemblies for Three Invasive Social Wasps from the &lt;i&gt;Vespula&lt;/i&gt; Genus.</title>
        <authorList>
            <person name="Harrop T.W.R."/>
            <person name="Guhlin J."/>
            <person name="McLaughlin G.M."/>
            <person name="Permina E."/>
            <person name="Stockwell P."/>
            <person name="Gilligan J."/>
            <person name="Le Lec M.F."/>
            <person name="Gruber M.A.M."/>
            <person name="Quinn O."/>
            <person name="Lovegrove M."/>
            <person name="Duncan E.J."/>
            <person name="Remnant E.J."/>
            <person name="Van Eeckhoven J."/>
            <person name="Graham B."/>
            <person name="Knapp R.A."/>
            <person name="Langford K.W."/>
            <person name="Kronenberg Z."/>
            <person name="Press M.O."/>
            <person name="Eacker S.M."/>
            <person name="Wilson-Rankin E.E."/>
            <person name="Purcell J."/>
            <person name="Lester P.J."/>
            <person name="Dearden P.K."/>
        </authorList>
    </citation>
    <scope>NUCLEOTIDE SEQUENCE</scope>
    <source>
        <strain evidence="1">Volc-1</strain>
    </source>
</reference>
<name>A0A834PGK5_VESPE</name>
<proteinExistence type="predicted"/>
<keyword evidence="2" id="KW-1185">Reference proteome</keyword>
<dbReference type="EMBL" id="JACSDY010000001">
    <property type="protein sequence ID" value="KAF7439501.1"/>
    <property type="molecule type" value="Genomic_DNA"/>
</dbReference>
<evidence type="ECO:0000313" key="1">
    <source>
        <dbReference type="EMBL" id="KAF7439501.1"/>
    </source>
</evidence>
<comment type="caution">
    <text evidence="1">The sequence shown here is derived from an EMBL/GenBank/DDBJ whole genome shotgun (WGS) entry which is preliminary data.</text>
</comment>
<protein>
    <submittedName>
        <fullName evidence="1">Uncharacterized protein</fullName>
    </submittedName>
</protein>
<gene>
    <name evidence="1" type="ORF">H0235_001892</name>
</gene>
<organism evidence="1 2">
    <name type="scientific">Vespula pensylvanica</name>
    <name type="common">Western yellow jacket</name>
    <name type="synonym">Wasp</name>
    <dbReference type="NCBI Taxonomy" id="30213"/>
    <lineage>
        <taxon>Eukaryota</taxon>
        <taxon>Metazoa</taxon>
        <taxon>Ecdysozoa</taxon>
        <taxon>Arthropoda</taxon>
        <taxon>Hexapoda</taxon>
        <taxon>Insecta</taxon>
        <taxon>Pterygota</taxon>
        <taxon>Neoptera</taxon>
        <taxon>Endopterygota</taxon>
        <taxon>Hymenoptera</taxon>
        <taxon>Apocrita</taxon>
        <taxon>Aculeata</taxon>
        <taxon>Vespoidea</taxon>
        <taxon>Vespidae</taxon>
        <taxon>Vespinae</taxon>
        <taxon>Vespula</taxon>
    </lineage>
</organism>
<dbReference type="AlphaFoldDB" id="A0A834PGK5"/>
<dbReference type="Proteomes" id="UP000600918">
    <property type="component" value="Unassembled WGS sequence"/>
</dbReference>
<accession>A0A834PGK5</accession>
<sequence>MNLFQINSYSLDERLTSRKSLKIYLIKSIVRELIRQWLEQIAYLESSPETVRHVSRLSDEEAALLCAVKFGSTFPRETMKFGSWIKYQKFQTDYKQISYIILNKVFDWIELNSVLVWSDLVWSG</sequence>